<gene>
    <name evidence="2" type="ORF">GRF29_164g477161</name>
</gene>
<dbReference type="Gene3D" id="3.40.50.1820">
    <property type="entry name" value="alpha/beta hydrolase"/>
    <property type="match status" value="1"/>
</dbReference>
<dbReference type="AlphaFoldDB" id="A0AAN6LS10"/>
<dbReference type="GO" id="GO:0016020">
    <property type="term" value="C:membrane"/>
    <property type="evidence" value="ECO:0007669"/>
    <property type="project" value="TreeGrafter"/>
</dbReference>
<keyword evidence="3" id="KW-1185">Reference proteome</keyword>
<accession>A0AAN6LS10</accession>
<dbReference type="Pfam" id="PF00561">
    <property type="entry name" value="Abhydrolase_1"/>
    <property type="match status" value="1"/>
</dbReference>
<proteinExistence type="predicted"/>
<evidence type="ECO:0000313" key="2">
    <source>
        <dbReference type="EMBL" id="KAK3201735.1"/>
    </source>
</evidence>
<comment type="caution">
    <text evidence="2">The sequence shown here is derived from an EMBL/GenBank/DDBJ whole genome shotgun (WGS) entry which is preliminary data.</text>
</comment>
<dbReference type="SUPFAM" id="SSF53474">
    <property type="entry name" value="alpha/beta-Hydrolases"/>
    <property type="match status" value="1"/>
</dbReference>
<feature type="domain" description="AB hydrolase-1" evidence="1">
    <location>
        <begin position="49"/>
        <end position="293"/>
    </location>
</feature>
<dbReference type="EMBL" id="WVTA01000015">
    <property type="protein sequence ID" value="KAK3201735.1"/>
    <property type="molecule type" value="Genomic_DNA"/>
</dbReference>
<dbReference type="InterPro" id="IPR000073">
    <property type="entry name" value="AB_hydrolase_1"/>
</dbReference>
<sequence length="320" mass="35015">MLPPMTTYETAQLKYITLNSTPHAYIRFGRSTGTPLFLHTHYRATLSHWDPALLNPLAATRPILLLDSSGVGHSQGTIPTTFTQWAQIVLDFFAALSLTEVDVLGFSMGGCAAQMVALNAPRGLVRKLVLAGTMPSAGEGVVGAADLGPFLLIQEAETEEEQREGFLESFFGPSERSQGAGRESFERIRGARKERGEYVGKEGAARQGEAYGNFMDTGRAGEGSYERLGELTMPVLIANGEFEGLMWWKSTDERLLGDDDLLMPTVNSIVMYQKLQKANAQLHLYPDSGHGFLYQYAAQFAKLVNDFLDDATLAPAADHE</sequence>
<evidence type="ECO:0000259" key="1">
    <source>
        <dbReference type="Pfam" id="PF00561"/>
    </source>
</evidence>
<dbReference type="InterPro" id="IPR050266">
    <property type="entry name" value="AB_hydrolase_sf"/>
</dbReference>
<protein>
    <recommendedName>
        <fullName evidence="1">AB hydrolase-1 domain-containing protein</fullName>
    </recommendedName>
</protein>
<dbReference type="GO" id="GO:0046464">
    <property type="term" value="P:acylglycerol catabolic process"/>
    <property type="evidence" value="ECO:0007669"/>
    <property type="project" value="TreeGrafter"/>
</dbReference>
<organism evidence="2 3">
    <name type="scientific">Pseudopithomyces chartarum</name>
    <dbReference type="NCBI Taxonomy" id="1892770"/>
    <lineage>
        <taxon>Eukaryota</taxon>
        <taxon>Fungi</taxon>
        <taxon>Dikarya</taxon>
        <taxon>Ascomycota</taxon>
        <taxon>Pezizomycotina</taxon>
        <taxon>Dothideomycetes</taxon>
        <taxon>Pleosporomycetidae</taxon>
        <taxon>Pleosporales</taxon>
        <taxon>Massarineae</taxon>
        <taxon>Didymosphaeriaceae</taxon>
        <taxon>Pseudopithomyces</taxon>
    </lineage>
</organism>
<reference evidence="2 3" key="1">
    <citation type="submission" date="2021-02" db="EMBL/GenBank/DDBJ databases">
        <title>Genome assembly of Pseudopithomyces chartarum.</title>
        <authorList>
            <person name="Jauregui R."/>
            <person name="Singh J."/>
            <person name="Voisey C."/>
        </authorList>
    </citation>
    <scope>NUCLEOTIDE SEQUENCE [LARGE SCALE GENOMIC DNA]</scope>
    <source>
        <strain evidence="2 3">AGR01</strain>
    </source>
</reference>
<evidence type="ECO:0000313" key="3">
    <source>
        <dbReference type="Proteomes" id="UP001280581"/>
    </source>
</evidence>
<dbReference type="Proteomes" id="UP001280581">
    <property type="component" value="Unassembled WGS sequence"/>
</dbReference>
<dbReference type="InterPro" id="IPR029058">
    <property type="entry name" value="AB_hydrolase_fold"/>
</dbReference>
<dbReference type="GO" id="GO:0047372">
    <property type="term" value="F:monoacylglycerol lipase activity"/>
    <property type="evidence" value="ECO:0007669"/>
    <property type="project" value="TreeGrafter"/>
</dbReference>
<name>A0AAN6LS10_9PLEO</name>
<dbReference type="PANTHER" id="PTHR43798">
    <property type="entry name" value="MONOACYLGLYCEROL LIPASE"/>
    <property type="match status" value="1"/>
</dbReference>
<dbReference type="PANTHER" id="PTHR43798:SF5">
    <property type="entry name" value="MONOACYLGLYCEROL LIPASE ABHD6"/>
    <property type="match status" value="1"/>
</dbReference>